<evidence type="ECO:0000256" key="1">
    <source>
        <dbReference type="SAM" id="MobiDB-lite"/>
    </source>
</evidence>
<dbReference type="AlphaFoldDB" id="A0A565ATX9"/>
<comment type="caution">
    <text evidence="2">The sequence shown here is derived from an EMBL/GenBank/DDBJ whole genome shotgun (WGS) entry which is preliminary data.</text>
</comment>
<dbReference type="Proteomes" id="UP000489600">
    <property type="component" value="Unassembled WGS sequence"/>
</dbReference>
<protein>
    <submittedName>
        <fullName evidence="2">Uncharacterized protein</fullName>
    </submittedName>
</protein>
<feature type="region of interest" description="Disordered" evidence="1">
    <location>
        <begin position="1"/>
        <end position="55"/>
    </location>
</feature>
<name>A0A565ATX9_9BRAS</name>
<gene>
    <name evidence="2" type="ORF">ANE_LOCUS2534</name>
</gene>
<keyword evidence="3" id="KW-1185">Reference proteome</keyword>
<evidence type="ECO:0000313" key="3">
    <source>
        <dbReference type="Proteomes" id="UP000489600"/>
    </source>
</evidence>
<reference evidence="2" key="1">
    <citation type="submission" date="2019-07" db="EMBL/GenBank/DDBJ databases">
        <authorList>
            <person name="Dittberner H."/>
        </authorList>
    </citation>
    <scope>NUCLEOTIDE SEQUENCE [LARGE SCALE GENOMIC DNA]</scope>
</reference>
<evidence type="ECO:0000313" key="2">
    <source>
        <dbReference type="EMBL" id="VVA92089.1"/>
    </source>
</evidence>
<sequence>MEKGDGRGGWGRNRGVCSQKRGIGEDDDFGDSAPNSISFKVEEDRRAAENWNRLN</sequence>
<proteinExistence type="predicted"/>
<organism evidence="2 3">
    <name type="scientific">Arabis nemorensis</name>
    <dbReference type="NCBI Taxonomy" id="586526"/>
    <lineage>
        <taxon>Eukaryota</taxon>
        <taxon>Viridiplantae</taxon>
        <taxon>Streptophyta</taxon>
        <taxon>Embryophyta</taxon>
        <taxon>Tracheophyta</taxon>
        <taxon>Spermatophyta</taxon>
        <taxon>Magnoliopsida</taxon>
        <taxon>eudicotyledons</taxon>
        <taxon>Gunneridae</taxon>
        <taxon>Pentapetalae</taxon>
        <taxon>rosids</taxon>
        <taxon>malvids</taxon>
        <taxon>Brassicales</taxon>
        <taxon>Brassicaceae</taxon>
        <taxon>Arabideae</taxon>
        <taxon>Arabis</taxon>
    </lineage>
</organism>
<dbReference type="EMBL" id="CABITT030000001">
    <property type="protein sequence ID" value="VVA92089.1"/>
    <property type="molecule type" value="Genomic_DNA"/>
</dbReference>
<accession>A0A565ATX9</accession>